<name>A0A0H3J6R1_CLOPA</name>
<evidence type="ECO:0000313" key="4">
    <source>
        <dbReference type="Proteomes" id="UP000030905"/>
    </source>
</evidence>
<dbReference type="PATRIC" id="fig|1262449.3.peg.2344"/>
<dbReference type="Pfam" id="PF25948">
    <property type="entry name" value="DUF7986"/>
    <property type="match status" value="1"/>
</dbReference>
<evidence type="ECO:0000313" key="3">
    <source>
        <dbReference type="Proteomes" id="UP000028042"/>
    </source>
</evidence>
<dbReference type="Proteomes" id="UP000028042">
    <property type="component" value="Unassembled WGS sequence"/>
</dbReference>
<evidence type="ECO:0000313" key="2">
    <source>
        <dbReference type="EMBL" id="KRU10860.1"/>
    </source>
</evidence>
<dbReference type="EMBL" id="CP009268">
    <property type="protein sequence ID" value="AJA53132.1"/>
    <property type="molecule type" value="Genomic_DNA"/>
</dbReference>
<dbReference type="InterPro" id="IPR058292">
    <property type="entry name" value="DUF7986"/>
</dbReference>
<reference evidence="2 3" key="3">
    <citation type="journal article" name="Genome Announc.">
        <title>Improved Draft Genome Sequence of Clostridium pasteurianum Strain ATCC 6013 (DSM 525) Using a Hybrid Next-Generation Sequencing Approach.</title>
        <authorList>
            <person name="Pyne M.E."/>
            <person name="Utturkar S."/>
            <person name="Brown S.D."/>
            <person name="Moo-Young M."/>
            <person name="Chung D.A."/>
            <person name="Chou C.P."/>
        </authorList>
    </citation>
    <scope>NUCLEOTIDE SEQUENCE [LARGE SCALE GENOMIC DNA]</scope>
    <source>
        <strain evidence="2 3">ATCC 6013</strain>
    </source>
</reference>
<dbReference type="KEGG" id="cpat:CLPA_c30780"/>
<evidence type="ECO:0000313" key="1">
    <source>
        <dbReference type="EMBL" id="AJA53132.1"/>
    </source>
</evidence>
<dbReference type="GeneID" id="93075189"/>
<reference evidence="1 4" key="1">
    <citation type="journal article" date="2015" name="Genome Announc.">
        <title>Complete Genome Sequence of the Nitrogen-Fixing and Solvent-Producing Clostridium pasteurianum DSM 525.</title>
        <authorList>
            <person name="Poehlein A."/>
            <person name="Grosse-Honebrink A."/>
            <person name="Zhang Y."/>
            <person name="Minton N.P."/>
            <person name="Daniel R."/>
        </authorList>
    </citation>
    <scope>NUCLEOTIDE SEQUENCE [LARGE SCALE GENOMIC DNA]</scope>
    <source>
        <strain evidence="1">DSM 525</strain>
        <strain evidence="4">DSM 525 / ATCC 6013</strain>
    </source>
</reference>
<dbReference type="RefSeq" id="WP_003445470.1">
    <property type="nucleotide sequence ID" value="NZ_ANZB01000007.1"/>
</dbReference>
<organism evidence="1 4">
    <name type="scientific">Clostridium pasteurianum DSM 525 = ATCC 6013</name>
    <dbReference type="NCBI Taxonomy" id="1262449"/>
    <lineage>
        <taxon>Bacteria</taxon>
        <taxon>Bacillati</taxon>
        <taxon>Bacillota</taxon>
        <taxon>Clostridia</taxon>
        <taxon>Eubacteriales</taxon>
        <taxon>Clostridiaceae</taxon>
        <taxon>Clostridium</taxon>
    </lineage>
</organism>
<keyword evidence="4" id="KW-1185">Reference proteome</keyword>
<dbReference type="AlphaFoldDB" id="A0A0H3J6R1"/>
<accession>A0A0H3J6R1</accession>
<dbReference type="EMBL" id="JPGY02000001">
    <property type="protein sequence ID" value="KRU10860.1"/>
    <property type="molecule type" value="Genomic_DNA"/>
</dbReference>
<reference evidence="2" key="2">
    <citation type="submission" date="2015-10" db="EMBL/GenBank/DDBJ databases">
        <title>Improved Draft Genome Sequence of Clostridium pasteurianum Strain ATCC 6013 (DSM 525) Using a Hybrid Next-Generation Sequencing Approach.</title>
        <authorList>
            <person name="Pyne M.E."/>
            <person name="Utturkar S.M."/>
            <person name="Brown S.D."/>
            <person name="Moo-Young M."/>
            <person name="Chung D.A."/>
            <person name="Chou P.C."/>
        </authorList>
    </citation>
    <scope>NUCLEOTIDE SEQUENCE</scope>
    <source>
        <strain evidence="2">ATCC 6013</strain>
    </source>
</reference>
<proteinExistence type="predicted"/>
<dbReference type="KEGG" id="cpae:CPAST_c30780"/>
<dbReference type="eggNOG" id="ENOG5032781">
    <property type="taxonomic scope" value="Bacteria"/>
</dbReference>
<sequence>MDDRIERYKQIRRTGYKIVNNEIMKFANKNYKSKLITESAKKLGILEGKNKIVLDWEEENQYFLDFVINETKINGKKLIQCFSEKSVLEGELEIEFMDAMKKAYTSLFRVVNTSPEKGLVFIKDLLGDGKNIRLTDLGLSQMKDKNLLIFTRIIPFKDMNITSGMTCAFHSNYEMDLMDLYKNYMKNISSDEEEKKFIFFYNVFKEIGVGTFMQEV</sequence>
<gene>
    <name evidence="1" type="ORF">CLPA_c30780</name>
    <name evidence="2" type="ORF">CP6013_00107</name>
</gene>
<protein>
    <submittedName>
        <fullName evidence="1">Uncharacterized protein</fullName>
    </submittedName>
</protein>
<dbReference type="Proteomes" id="UP000030905">
    <property type="component" value="Chromosome"/>
</dbReference>